<dbReference type="GeneID" id="56034371"/>
<keyword evidence="1" id="KW-1133">Transmembrane helix</keyword>
<keyword evidence="3" id="KW-1185">Reference proteome</keyword>
<dbReference type="EMBL" id="CP058601">
    <property type="protein sequence ID" value="QLG49840.1"/>
    <property type="molecule type" value="Genomic_DNA"/>
</dbReference>
<protein>
    <submittedName>
        <fullName evidence="2">Uncharacterized protein</fullName>
    </submittedName>
</protein>
<evidence type="ECO:0000313" key="3">
    <source>
        <dbReference type="Proteomes" id="UP000509241"/>
    </source>
</evidence>
<gene>
    <name evidence="2" type="ORF">HYG82_13730</name>
</gene>
<name>A0A7D5KZQ7_9EURY</name>
<evidence type="ECO:0000313" key="2">
    <source>
        <dbReference type="EMBL" id="QLG49840.1"/>
    </source>
</evidence>
<dbReference type="KEGG" id="haly:HYG82_13730"/>
<evidence type="ECO:0000256" key="1">
    <source>
        <dbReference type="SAM" id="Phobius"/>
    </source>
</evidence>
<sequence>MVIVGIAAQFRTHPVATTLELGSVLVCCLLFAGTFVLLSSGLPTGRGDAWLVLIGAGVAFVLVWTVLVPLYERML</sequence>
<keyword evidence="1" id="KW-0812">Transmembrane</keyword>
<dbReference type="OrthoDB" id="200287at2157"/>
<keyword evidence="1" id="KW-0472">Membrane</keyword>
<feature type="transmembrane region" description="Helical" evidence="1">
    <location>
        <begin position="49"/>
        <end position="71"/>
    </location>
</feature>
<accession>A0A7D5KZQ7</accession>
<reference evidence="2 3" key="1">
    <citation type="submission" date="2020-07" db="EMBL/GenBank/DDBJ databases">
        <authorList>
            <person name="Cui H."/>
        </authorList>
    </citation>
    <scope>NUCLEOTIDE SEQUENCE [LARGE SCALE GENOMIC DNA]</scope>
    <source>
        <strain evidence="2 3">YPL8</strain>
    </source>
</reference>
<feature type="transmembrane region" description="Helical" evidence="1">
    <location>
        <begin position="21"/>
        <end position="43"/>
    </location>
</feature>
<dbReference type="AlphaFoldDB" id="A0A7D5KZQ7"/>
<dbReference type="RefSeq" id="WP_179261773.1">
    <property type="nucleotide sequence ID" value="NZ_CP058601.1"/>
</dbReference>
<proteinExistence type="predicted"/>
<dbReference type="Proteomes" id="UP000509241">
    <property type="component" value="Chromosome"/>
</dbReference>
<organism evidence="2 3">
    <name type="scientific">Natrinema halophilum</name>
    <dbReference type="NCBI Taxonomy" id="1699371"/>
    <lineage>
        <taxon>Archaea</taxon>
        <taxon>Methanobacteriati</taxon>
        <taxon>Methanobacteriota</taxon>
        <taxon>Stenosarchaea group</taxon>
        <taxon>Halobacteria</taxon>
        <taxon>Halobacteriales</taxon>
        <taxon>Natrialbaceae</taxon>
        <taxon>Natrinema</taxon>
    </lineage>
</organism>